<proteinExistence type="predicted"/>
<reference evidence="1" key="1">
    <citation type="submission" date="2021-06" db="EMBL/GenBank/DDBJ databases">
        <authorList>
            <person name="Hodson N. C."/>
            <person name="Mongue J. A."/>
            <person name="Jaron S. K."/>
        </authorList>
    </citation>
    <scope>NUCLEOTIDE SEQUENCE</scope>
</reference>
<keyword evidence="2" id="KW-1185">Reference proteome</keyword>
<comment type="caution">
    <text evidence="1">The sequence shown here is derived from an EMBL/GenBank/DDBJ whole genome shotgun (WGS) entry which is preliminary data.</text>
</comment>
<gene>
    <name evidence="1" type="ORF">AFUS01_LOCUS17581</name>
</gene>
<feature type="non-terminal residue" evidence="1">
    <location>
        <position position="1"/>
    </location>
</feature>
<sequence>MDHEQILPAHPNGQSKIRLEQRRGFIHCIGITHPNHTTWDGQSLEYVSEMDYVFTRLNGKGYLVSKLPTESSIELKEVGLSAPDNEMQSHVKMVTFECRISTFVIQPK</sequence>
<dbReference type="AlphaFoldDB" id="A0A8J2P1U8"/>
<name>A0A8J2P1U8_9HEXA</name>
<accession>A0A8J2P1U8</accession>
<evidence type="ECO:0000313" key="2">
    <source>
        <dbReference type="Proteomes" id="UP000708208"/>
    </source>
</evidence>
<protein>
    <submittedName>
        <fullName evidence="1">Uncharacterized protein</fullName>
    </submittedName>
</protein>
<dbReference type="EMBL" id="CAJVCH010169214">
    <property type="protein sequence ID" value="CAG7728825.1"/>
    <property type="molecule type" value="Genomic_DNA"/>
</dbReference>
<evidence type="ECO:0000313" key="1">
    <source>
        <dbReference type="EMBL" id="CAG7728825.1"/>
    </source>
</evidence>
<organism evidence="1 2">
    <name type="scientific">Allacma fusca</name>
    <dbReference type="NCBI Taxonomy" id="39272"/>
    <lineage>
        <taxon>Eukaryota</taxon>
        <taxon>Metazoa</taxon>
        <taxon>Ecdysozoa</taxon>
        <taxon>Arthropoda</taxon>
        <taxon>Hexapoda</taxon>
        <taxon>Collembola</taxon>
        <taxon>Symphypleona</taxon>
        <taxon>Sminthuridae</taxon>
        <taxon>Allacma</taxon>
    </lineage>
</organism>
<dbReference type="Proteomes" id="UP000708208">
    <property type="component" value="Unassembled WGS sequence"/>
</dbReference>